<dbReference type="Pfam" id="PF17886">
    <property type="entry name" value="ArsA_HSP20"/>
    <property type="match status" value="1"/>
</dbReference>
<dbReference type="eggNOG" id="COG0003">
    <property type="taxonomic scope" value="Bacteria"/>
</dbReference>
<comment type="similarity">
    <text evidence="1">Belongs to the arsA ATPase family.</text>
</comment>
<organism evidence="4 5">
    <name type="scientific">Oscillochloris trichoides DG-6</name>
    <dbReference type="NCBI Taxonomy" id="765420"/>
    <lineage>
        <taxon>Bacteria</taxon>
        <taxon>Bacillati</taxon>
        <taxon>Chloroflexota</taxon>
        <taxon>Chloroflexia</taxon>
        <taxon>Chloroflexales</taxon>
        <taxon>Chloroflexineae</taxon>
        <taxon>Oscillochloridaceae</taxon>
        <taxon>Oscillochloris</taxon>
    </lineage>
</organism>
<protein>
    <submittedName>
        <fullName evidence="4">Anion-transporting ATPase</fullName>
    </submittedName>
</protein>
<feature type="domain" description="ArsA/GET3 Anion-transporting ATPase-like" evidence="2">
    <location>
        <begin position="1"/>
        <end position="241"/>
    </location>
</feature>
<dbReference type="SUPFAM" id="SSF52540">
    <property type="entry name" value="P-loop containing nucleoside triphosphate hydrolases"/>
    <property type="match status" value="1"/>
</dbReference>
<dbReference type="Pfam" id="PF02374">
    <property type="entry name" value="ArsA_ATPase"/>
    <property type="match status" value="1"/>
</dbReference>
<dbReference type="HOGENOM" id="CLU_040761_1_0_0"/>
<dbReference type="EMBL" id="ADVR01000029">
    <property type="protein sequence ID" value="EFO81052.1"/>
    <property type="molecule type" value="Genomic_DNA"/>
</dbReference>
<evidence type="ECO:0000256" key="1">
    <source>
        <dbReference type="ARBA" id="ARBA00011040"/>
    </source>
</evidence>
<dbReference type="GO" id="GO:0016887">
    <property type="term" value="F:ATP hydrolysis activity"/>
    <property type="evidence" value="ECO:0007669"/>
    <property type="project" value="InterPro"/>
</dbReference>
<evidence type="ECO:0000313" key="4">
    <source>
        <dbReference type="EMBL" id="EFO81052.1"/>
    </source>
</evidence>
<evidence type="ECO:0000313" key="5">
    <source>
        <dbReference type="Proteomes" id="UP000054010"/>
    </source>
</evidence>
<comment type="caution">
    <text evidence="4">The sequence shown here is derived from an EMBL/GenBank/DDBJ whole genome shotgun (WGS) entry which is preliminary data.</text>
</comment>
<dbReference type="PANTHER" id="PTHR10803:SF3">
    <property type="entry name" value="ATPASE GET3"/>
    <property type="match status" value="1"/>
</dbReference>
<dbReference type="STRING" id="765420.OSCT_1083"/>
<keyword evidence="5" id="KW-1185">Reference proteome</keyword>
<dbReference type="GO" id="GO:0005524">
    <property type="term" value="F:ATP binding"/>
    <property type="evidence" value="ECO:0007669"/>
    <property type="project" value="InterPro"/>
</dbReference>
<dbReference type="InterPro" id="IPR008978">
    <property type="entry name" value="HSP20-like_chaperone"/>
</dbReference>
<dbReference type="AlphaFoldDB" id="E1ICN2"/>
<dbReference type="Gene3D" id="3.40.50.300">
    <property type="entry name" value="P-loop containing nucleotide triphosphate hydrolases"/>
    <property type="match status" value="1"/>
</dbReference>
<dbReference type="InterPro" id="IPR016300">
    <property type="entry name" value="ATPase_ArsA/GET3"/>
</dbReference>
<dbReference type="PANTHER" id="PTHR10803">
    <property type="entry name" value="ARSENICAL PUMP-DRIVING ATPASE ARSENITE-TRANSLOCATING ATPASE"/>
    <property type="match status" value="1"/>
</dbReference>
<dbReference type="OrthoDB" id="141099at2"/>
<evidence type="ECO:0000259" key="3">
    <source>
        <dbReference type="Pfam" id="PF17886"/>
    </source>
</evidence>
<dbReference type="Gene3D" id="2.60.40.790">
    <property type="match status" value="1"/>
</dbReference>
<proteinExistence type="inferred from homology"/>
<name>E1ICN2_9CHLR</name>
<feature type="domain" description="ArsA HSP20-like" evidence="3">
    <location>
        <begin position="306"/>
        <end position="361"/>
    </location>
</feature>
<accession>E1ICN2</accession>
<sequence>MQLLIFSGHTMVQQSAAALATAVHAARRGQRVLIASTGPNHLIGPLLGQNLTTHPMELEPNLSAVEIGPLDEIGNRWEQIRPSLRSGLAARLRDIGSDEIPCFPGIDAVSALLVAARTIQGGQFDLLVVDGPAPDTLVRAMALSDTMRWLLRLVFGLDRGPGRSRTSQETAIIPMALIPPSTTAPLQDLRAEFEEHRARLNASTGARVRLVATPEELHLPPIRNDLMSLGLYGTAIDKVIVPADASEVGADLRHTFSPEAGPYRPALHFGPLPTSPADRDTWALRGAALYRDGDIGTPTPFPAVGERELRLGIPFLDAKALDIAIANEEVVIRIGQLRRHLLLPGLSEGGRLRARVEGESLRLWVE</sequence>
<dbReference type="InterPro" id="IPR040612">
    <property type="entry name" value="ArsA_HSP20-like"/>
</dbReference>
<dbReference type="InterPro" id="IPR027417">
    <property type="entry name" value="P-loop_NTPase"/>
</dbReference>
<reference evidence="4 5" key="1">
    <citation type="journal article" date="2011" name="J. Bacteriol.">
        <title>Draft genome sequence of the anoxygenic filamentous phototrophic bacterium Oscillochloris trichoides subsp. DG-6.</title>
        <authorList>
            <person name="Kuznetsov B.B."/>
            <person name="Ivanovsky R.N."/>
            <person name="Keppen O.I."/>
            <person name="Sukhacheva M.V."/>
            <person name="Bumazhkin B.K."/>
            <person name="Patutina E.O."/>
            <person name="Beletsky A.V."/>
            <person name="Mardanov A.V."/>
            <person name="Baslerov R.V."/>
            <person name="Panteleeva A.N."/>
            <person name="Kolganova T.V."/>
            <person name="Ravin N.V."/>
            <person name="Skryabin K.G."/>
        </authorList>
    </citation>
    <scope>NUCLEOTIDE SEQUENCE [LARGE SCALE GENOMIC DNA]</scope>
    <source>
        <strain evidence="4 5">DG-6</strain>
    </source>
</reference>
<gene>
    <name evidence="4" type="ORF">OSCT_1083</name>
</gene>
<dbReference type="InterPro" id="IPR025723">
    <property type="entry name" value="ArsA/GET3_ATPase-like"/>
</dbReference>
<dbReference type="Proteomes" id="UP000054010">
    <property type="component" value="Unassembled WGS sequence"/>
</dbReference>
<evidence type="ECO:0000259" key="2">
    <source>
        <dbReference type="Pfam" id="PF02374"/>
    </source>
</evidence>